<dbReference type="Proteomes" id="UP000093894">
    <property type="component" value="Unassembled WGS sequence"/>
</dbReference>
<sequence>MPSQCLAKGVPANLSSMTLDSSSTELRERWFTTRRLYPLEHIQDAVRHLLRGGKILLKVTGDERVRIG</sequence>
<accession>A0A853M397</accession>
<gene>
    <name evidence="1" type="ORF">A5628_03235</name>
</gene>
<evidence type="ECO:0000313" key="1">
    <source>
        <dbReference type="EMBL" id="OBJ62189.1"/>
    </source>
</evidence>
<reference evidence="1 2" key="1">
    <citation type="submission" date="2016-06" db="EMBL/GenBank/DDBJ databases">
        <authorList>
            <person name="Sutton G."/>
            <person name="Brinkac L."/>
            <person name="Sanka R."/>
            <person name="Adams M."/>
            <person name="Lau E."/>
            <person name="Garcia-Basteiro A."/>
            <person name="Lopez-Varela E."/>
            <person name="Palencia S."/>
        </authorList>
    </citation>
    <scope>NUCLEOTIDE SEQUENCE [LARGE SCALE GENOMIC DNA]</scope>
    <source>
        <strain evidence="1 2">1164983.0</strain>
    </source>
</reference>
<dbReference type="EMBL" id="LZLG01000044">
    <property type="protein sequence ID" value="OBJ62189.1"/>
    <property type="molecule type" value="Genomic_DNA"/>
</dbReference>
<proteinExistence type="predicted"/>
<name>A0A853M397_9MYCO</name>
<organism evidence="1 2">
    <name type="scientific">Mycobacterium colombiense</name>
    <dbReference type="NCBI Taxonomy" id="339268"/>
    <lineage>
        <taxon>Bacteria</taxon>
        <taxon>Bacillati</taxon>
        <taxon>Actinomycetota</taxon>
        <taxon>Actinomycetes</taxon>
        <taxon>Mycobacteriales</taxon>
        <taxon>Mycobacteriaceae</taxon>
        <taxon>Mycobacterium</taxon>
        <taxon>Mycobacterium avium complex (MAC)</taxon>
    </lineage>
</organism>
<comment type="caution">
    <text evidence="1">The sequence shown here is derived from an EMBL/GenBank/DDBJ whole genome shotgun (WGS) entry which is preliminary data.</text>
</comment>
<evidence type="ECO:0000313" key="2">
    <source>
        <dbReference type="Proteomes" id="UP000093894"/>
    </source>
</evidence>
<dbReference type="AlphaFoldDB" id="A0A853M397"/>
<protein>
    <submittedName>
        <fullName evidence="1">Uncharacterized protein</fullName>
    </submittedName>
</protein>